<feature type="transmembrane region" description="Helical" evidence="1">
    <location>
        <begin position="33"/>
        <end position="54"/>
    </location>
</feature>
<dbReference type="SUPFAM" id="SSF56219">
    <property type="entry name" value="DNase I-like"/>
    <property type="match status" value="1"/>
</dbReference>
<name>A0A8J3Z1L5_9ACTN</name>
<keyword evidence="1" id="KW-1133">Transmembrane helix</keyword>
<dbReference type="GO" id="GO:0004519">
    <property type="term" value="F:endonuclease activity"/>
    <property type="evidence" value="ECO:0007669"/>
    <property type="project" value="UniProtKB-KW"/>
</dbReference>
<evidence type="ECO:0000259" key="2">
    <source>
        <dbReference type="Pfam" id="PF03372"/>
    </source>
</evidence>
<evidence type="ECO:0000313" key="4">
    <source>
        <dbReference type="Proteomes" id="UP000612585"/>
    </source>
</evidence>
<evidence type="ECO:0000256" key="1">
    <source>
        <dbReference type="SAM" id="Phobius"/>
    </source>
</evidence>
<evidence type="ECO:0000313" key="3">
    <source>
        <dbReference type="EMBL" id="GIJ54857.1"/>
    </source>
</evidence>
<dbReference type="AlphaFoldDB" id="A0A8J3Z1L5"/>
<keyword evidence="1" id="KW-0472">Membrane</keyword>
<dbReference type="InterPro" id="IPR036691">
    <property type="entry name" value="Endo/exonu/phosph_ase_sf"/>
</dbReference>
<dbReference type="Gene3D" id="3.60.10.10">
    <property type="entry name" value="Endonuclease/exonuclease/phosphatase"/>
    <property type="match status" value="1"/>
</dbReference>
<organism evidence="3 4">
    <name type="scientific">Virgisporangium aurantiacum</name>
    <dbReference type="NCBI Taxonomy" id="175570"/>
    <lineage>
        <taxon>Bacteria</taxon>
        <taxon>Bacillati</taxon>
        <taxon>Actinomycetota</taxon>
        <taxon>Actinomycetes</taxon>
        <taxon>Micromonosporales</taxon>
        <taxon>Micromonosporaceae</taxon>
        <taxon>Virgisporangium</taxon>
    </lineage>
</organism>
<dbReference type="Pfam" id="PF03372">
    <property type="entry name" value="Exo_endo_phos"/>
    <property type="match status" value="1"/>
</dbReference>
<dbReference type="Proteomes" id="UP000612585">
    <property type="component" value="Unassembled WGS sequence"/>
</dbReference>
<protein>
    <submittedName>
        <fullName evidence="3">Endonuclease</fullName>
    </submittedName>
</protein>
<feature type="domain" description="Endonuclease/exonuclease/phosphatase" evidence="2">
    <location>
        <begin position="94"/>
        <end position="299"/>
    </location>
</feature>
<reference evidence="3" key="1">
    <citation type="submission" date="2021-01" db="EMBL/GenBank/DDBJ databases">
        <title>Whole genome shotgun sequence of Virgisporangium aurantiacum NBRC 16421.</title>
        <authorList>
            <person name="Komaki H."/>
            <person name="Tamura T."/>
        </authorList>
    </citation>
    <scope>NUCLEOTIDE SEQUENCE</scope>
    <source>
        <strain evidence="3">NBRC 16421</strain>
    </source>
</reference>
<keyword evidence="3" id="KW-0540">Nuclease</keyword>
<comment type="caution">
    <text evidence="3">The sequence shown here is derived from an EMBL/GenBank/DDBJ whole genome shotgun (WGS) entry which is preliminary data.</text>
</comment>
<gene>
    <name evidence="3" type="ORF">Vau01_023730</name>
</gene>
<dbReference type="EMBL" id="BOPG01000012">
    <property type="protein sequence ID" value="GIJ54857.1"/>
    <property type="molecule type" value="Genomic_DNA"/>
</dbReference>
<keyword evidence="1" id="KW-0812">Transmembrane</keyword>
<accession>A0A8J3Z1L5</accession>
<proteinExistence type="predicted"/>
<feature type="transmembrane region" description="Helical" evidence="1">
    <location>
        <begin position="61"/>
        <end position="79"/>
    </location>
</feature>
<keyword evidence="4" id="KW-1185">Reference proteome</keyword>
<keyword evidence="3" id="KW-0255">Endonuclease</keyword>
<keyword evidence="3" id="KW-0378">Hydrolase</keyword>
<dbReference type="InterPro" id="IPR005135">
    <property type="entry name" value="Endo/exonuclease/phosphatase"/>
</dbReference>
<sequence>MFEGGCALAVVPFVAWAACRILGLERGWPVVQLMAWTPYAAVAGVLVSGAVLLCRRWIAGAVGAVAALALVAVVVPRVLPDGGPLPDGPALRVLSANLFAGRGDEGAVLALARRLRVDVLAVQELSETDAAALDAAGIARDLPHRAWYPMDGAGGSAIFSRFPLREVSLRTDGFPQAHAVADVPGAPPVELESVHPNAPVERGSMPLWHHDLAHQPKATPAGVVRILVGDFNSTLDHVTLRRLIGTGYRDAAEVAGTGLRSTWPADGRLMPGVTLDRVLADRRVGVRAARPYRIPGTDHRAFYADLVLPAPTSAAIASTT</sequence>